<evidence type="ECO:0000259" key="1">
    <source>
        <dbReference type="Pfam" id="PF18029"/>
    </source>
</evidence>
<name>A0A1I4CNS7_9ACTN</name>
<evidence type="ECO:0000313" key="2">
    <source>
        <dbReference type="EMBL" id="SFK82413.1"/>
    </source>
</evidence>
<dbReference type="Proteomes" id="UP000198928">
    <property type="component" value="Unassembled WGS sequence"/>
</dbReference>
<evidence type="ECO:0000313" key="3">
    <source>
        <dbReference type="Proteomes" id="UP000198928"/>
    </source>
</evidence>
<feature type="domain" description="Glyoxalase-like" evidence="1">
    <location>
        <begin position="8"/>
        <end position="114"/>
    </location>
</feature>
<dbReference type="AlphaFoldDB" id="A0A1I4CNS7"/>
<reference evidence="3" key="1">
    <citation type="submission" date="2016-10" db="EMBL/GenBank/DDBJ databases">
        <authorList>
            <person name="Varghese N."/>
            <person name="Submissions S."/>
        </authorList>
    </citation>
    <scope>NUCLEOTIDE SEQUENCE [LARGE SCALE GENOMIC DNA]</scope>
    <source>
        <strain evidence="3">PL19</strain>
    </source>
</reference>
<dbReference type="InterPro" id="IPR041581">
    <property type="entry name" value="Glyoxalase_6"/>
</dbReference>
<keyword evidence="3" id="KW-1185">Reference proteome</keyword>
<dbReference type="EMBL" id="FOSG01000009">
    <property type="protein sequence ID" value="SFK82413.1"/>
    <property type="molecule type" value="Genomic_DNA"/>
</dbReference>
<dbReference type="InterPro" id="IPR029068">
    <property type="entry name" value="Glyas_Bleomycin-R_OHBP_Dase"/>
</dbReference>
<dbReference type="PANTHER" id="PTHR35908:SF1">
    <property type="entry name" value="CONSERVED PROTEIN"/>
    <property type="match status" value="1"/>
</dbReference>
<dbReference type="SUPFAM" id="SSF54593">
    <property type="entry name" value="Glyoxalase/Bleomycin resistance protein/Dihydroxybiphenyl dioxygenase"/>
    <property type="match status" value="1"/>
</dbReference>
<protein>
    <recommendedName>
        <fullName evidence="1">Glyoxalase-like domain-containing protein</fullName>
    </recommendedName>
</protein>
<proteinExistence type="predicted"/>
<sequence>MPARIKDLVVDAADHQALADWWCAALGYERRRPLGQPPPPAEWAVAIHHPQDAGPVIWFTPVPDPAAGRNRVRFDVWGDTGEFLALGATMVRRHDEDTGWDVLADPEGNEFGVFAPRSPGLHLSGGRTTL</sequence>
<dbReference type="RefSeq" id="WP_093850085.1">
    <property type="nucleotide sequence ID" value="NZ_FOSG01000009.1"/>
</dbReference>
<dbReference type="Gene3D" id="3.10.180.10">
    <property type="entry name" value="2,3-Dihydroxybiphenyl 1,2-Dioxygenase, domain 1"/>
    <property type="match status" value="1"/>
</dbReference>
<dbReference type="OrthoDB" id="3212826at2"/>
<organism evidence="2 3">
    <name type="scientific">Streptomyces pini</name>
    <dbReference type="NCBI Taxonomy" id="1520580"/>
    <lineage>
        <taxon>Bacteria</taxon>
        <taxon>Bacillati</taxon>
        <taxon>Actinomycetota</taxon>
        <taxon>Actinomycetes</taxon>
        <taxon>Kitasatosporales</taxon>
        <taxon>Streptomycetaceae</taxon>
        <taxon>Streptomyces</taxon>
    </lineage>
</organism>
<accession>A0A1I4CNS7</accession>
<dbReference type="PANTHER" id="PTHR35908">
    <property type="entry name" value="HYPOTHETICAL FUSION PROTEIN"/>
    <property type="match status" value="1"/>
</dbReference>
<gene>
    <name evidence="2" type="ORF">SAMN05192584_10963</name>
</gene>
<dbReference type="Pfam" id="PF18029">
    <property type="entry name" value="Glyoxalase_6"/>
    <property type="match status" value="1"/>
</dbReference>